<reference evidence="9 10" key="1">
    <citation type="journal article" date="2015" name="Nature">
        <title>rRNA introns, odd ribosomes, and small enigmatic genomes across a large radiation of phyla.</title>
        <authorList>
            <person name="Brown C.T."/>
            <person name="Hug L.A."/>
            <person name="Thomas B.C."/>
            <person name="Sharon I."/>
            <person name="Castelle C.J."/>
            <person name="Singh A."/>
            <person name="Wilkins M.J."/>
            <person name="Williams K.H."/>
            <person name="Banfield J.F."/>
        </authorList>
    </citation>
    <scope>NUCLEOTIDE SEQUENCE [LARGE SCALE GENOMIC DNA]</scope>
</reference>
<evidence type="ECO:0000256" key="1">
    <source>
        <dbReference type="ARBA" id="ARBA00004162"/>
    </source>
</evidence>
<evidence type="ECO:0000259" key="7">
    <source>
        <dbReference type="Pfam" id="PF04024"/>
    </source>
</evidence>
<keyword evidence="5 6" id="KW-0472">Membrane</keyword>
<dbReference type="PANTHER" id="PTHR33885:SF3">
    <property type="entry name" value="PHAGE SHOCK PROTEIN C"/>
    <property type="match status" value="1"/>
</dbReference>
<feature type="domain" description="Phage shock protein PspC N-terminal" evidence="7">
    <location>
        <begin position="3"/>
        <end position="59"/>
    </location>
</feature>
<evidence type="ECO:0000256" key="6">
    <source>
        <dbReference type="SAM" id="Phobius"/>
    </source>
</evidence>
<comment type="caution">
    <text evidence="9">The sequence shown here is derived from an EMBL/GenBank/DDBJ whole genome shotgun (WGS) entry which is preliminary data.</text>
</comment>
<feature type="transmembrane region" description="Helical" evidence="6">
    <location>
        <begin position="33"/>
        <end position="57"/>
    </location>
</feature>
<dbReference type="STRING" id="1618345.UT18_C0023G0012"/>
<evidence type="ECO:0000256" key="2">
    <source>
        <dbReference type="ARBA" id="ARBA00022475"/>
    </source>
</evidence>
<comment type="subcellular location">
    <subcellularLocation>
        <location evidence="1">Cell membrane</location>
        <topology evidence="1">Single-pass membrane protein</topology>
    </subcellularLocation>
</comment>
<keyword evidence="2" id="KW-1003">Cell membrane</keyword>
<sequence length="149" mass="16594">MDKLYRSKSNRILFGVCGGIAEYLKVDATWIRLALVLITLSNYGTAAIAYIIAAIIIPENPHEKTGKGSKDQLEEFADDVKIKLQETVKTADKTMKNHHAEKPRIILGLILVFIGLVALANKFLPEFDILRLWPIIIIIIGLGIIAKRS</sequence>
<organism evidence="9 10">
    <name type="scientific">candidate division CPR2 bacterium GW2011_GWC2_39_10</name>
    <dbReference type="NCBI Taxonomy" id="1618345"/>
    <lineage>
        <taxon>Bacteria</taxon>
        <taxon>Bacteria division CPR2</taxon>
    </lineage>
</organism>
<dbReference type="InterPro" id="IPR052027">
    <property type="entry name" value="PspC"/>
</dbReference>
<protein>
    <submittedName>
        <fullName evidence="9">Phage shock protein C, PspC</fullName>
    </submittedName>
</protein>
<evidence type="ECO:0000313" key="10">
    <source>
        <dbReference type="Proteomes" id="UP000034207"/>
    </source>
</evidence>
<feature type="transmembrane region" description="Helical" evidence="6">
    <location>
        <begin position="105"/>
        <end position="124"/>
    </location>
</feature>
<gene>
    <name evidence="9" type="ORF">UT18_C0023G0012</name>
</gene>
<dbReference type="Pfam" id="PF04024">
    <property type="entry name" value="PspC"/>
    <property type="match status" value="1"/>
</dbReference>
<evidence type="ECO:0000259" key="8">
    <source>
        <dbReference type="Pfam" id="PF18917"/>
    </source>
</evidence>
<dbReference type="PANTHER" id="PTHR33885">
    <property type="entry name" value="PHAGE SHOCK PROTEIN C"/>
    <property type="match status" value="1"/>
</dbReference>
<dbReference type="InterPro" id="IPR043726">
    <property type="entry name" value="LiaI-LiaF-like_TM1"/>
</dbReference>
<feature type="transmembrane region" description="Helical" evidence="6">
    <location>
        <begin position="130"/>
        <end position="146"/>
    </location>
</feature>
<feature type="domain" description="LiaI-LiaF-like transmembrane region" evidence="8">
    <location>
        <begin position="105"/>
        <end position="145"/>
    </location>
</feature>
<accession>A0A0G0P574</accession>
<dbReference type="AlphaFoldDB" id="A0A0G0P574"/>
<evidence type="ECO:0000256" key="5">
    <source>
        <dbReference type="ARBA" id="ARBA00023136"/>
    </source>
</evidence>
<dbReference type="EMBL" id="LBVV01000023">
    <property type="protein sequence ID" value="KKQ93274.1"/>
    <property type="molecule type" value="Genomic_DNA"/>
</dbReference>
<keyword evidence="4 6" id="KW-1133">Transmembrane helix</keyword>
<proteinExistence type="predicted"/>
<dbReference type="PATRIC" id="fig|1618345.3.peg.1061"/>
<dbReference type="Proteomes" id="UP000034207">
    <property type="component" value="Unassembled WGS sequence"/>
</dbReference>
<evidence type="ECO:0000256" key="4">
    <source>
        <dbReference type="ARBA" id="ARBA00022989"/>
    </source>
</evidence>
<name>A0A0G0P574_UNCC2</name>
<dbReference type="InterPro" id="IPR007168">
    <property type="entry name" value="Phageshock_PspC_N"/>
</dbReference>
<dbReference type="GO" id="GO:0005886">
    <property type="term" value="C:plasma membrane"/>
    <property type="evidence" value="ECO:0007669"/>
    <property type="project" value="UniProtKB-SubCell"/>
</dbReference>
<keyword evidence="3 6" id="KW-0812">Transmembrane</keyword>
<dbReference type="Pfam" id="PF18917">
    <property type="entry name" value="LiaI-LiaF-like_TM1"/>
    <property type="match status" value="1"/>
</dbReference>
<evidence type="ECO:0000313" key="9">
    <source>
        <dbReference type="EMBL" id="KKQ93274.1"/>
    </source>
</evidence>
<evidence type="ECO:0000256" key="3">
    <source>
        <dbReference type="ARBA" id="ARBA00022692"/>
    </source>
</evidence>